<dbReference type="Gene3D" id="1.10.287.130">
    <property type="match status" value="1"/>
</dbReference>
<dbReference type="PROSITE" id="PS50113">
    <property type="entry name" value="PAC"/>
    <property type="match status" value="1"/>
</dbReference>
<evidence type="ECO:0000259" key="10">
    <source>
        <dbReference type="PROSITE" id="PS50109"/>
    </source>
</evidence>
<feature type="modified residue" description="4-aspartylphosphate" evidence="9">
    <location>
        <position position="651"/>
    </location>
</feature>
<dbReference type="InterPro" id="IPR013656">
    <property type="entry name" value="PAS_4"/>
</dbReference>
<dbReference type="InterPro" id="IPR011006">
    <property type="entry name" value="CheY-like_superfamily"/>
</dbReference>
<dbReference type="SMART" id="SM00387">
    <property type="entry name" value="HATPase_c"/>
    <property type="match status" value="1"/>
</dbReference>
<keyword evidence="3 9" id="KW-0597">Phosphoprotein</keyword>
<dbReference type="InterPro" id="IPR005467">
    <property type="entry name" value="His_kinase_dom"/>
</dbReference>
<dbReference type="InterPro" id="IPR036097">
    <property type="entry name" value="HisK_dim/P_sf"/>
</dbReference>
<dbReference type="SMART" id="SM00091">
    <property type="entry name" value="PAS"/>
    <property type="match status" value="2"/>
</dbReference>
<dbReference type="PRINTS" id="PR00344">
    <property type="entry name" value="BCTRLSENSOR"/>
</dbReference>
<feature type="domain" description="Histidine kinase" evidence="10">
    <location>
        <begin position="343"/>
        <end position="566"/>
    </location>
</feature>
<evidence type="ECO:0000256" key="2">
    <source>
        <dbReference type="ARBA" id="ARBA00012438"/>
    </source>
</evidence>
<reference evidence="13 14" key="1">
    <citation type="submission" date="2022-04" db="EMBL/GenBank/DDBJ databases">
        <title>Pseudomonas knackmussii B09-2.</title>
        <authorList>
            <person name="Deng Y."/>
        </authorList>
    </citation>
    <scope>NUCLEOTIDE SEQUENCE [LARGE SCALE GENOMIC DNA]</scope>
    <source>
        <strain evidence="13 14">B09-2</strain>
    </source>
</reference>
<dbReference type="Pfam" id="PF00072">
    <property type="entry name" value="Response_reg"/>
    <property type="match status" value="1"/>
</dbReference>
<keyword evidence="5" id="KW-0547">Nucleotide-binding</keyword>
<evidence type="ECO:0000313" key="13">
    <source>
        <dbReference type="EMBL" id="UPQ82139.1"/>
    </source>
</evidence>
<dbReference type="Proteomes" id="UP000831189">
    <property type="component" value="Chromosome"/>
</dbReference>
<dbReference type="SUPFAM" id="SSF55874">
    <property type="entry name" value="ATPase domain of HSP90 chaperone/DNA topoisomerase II/histidine kinase"/>
    <property type="match status" value="1"/>
</dbReference>
<proteinExistence type="predicted"/>
<evidence type="ECO:0000259" key="12">
    <source>
        <dbReference type="PROSITE" id="PS50113"/>
    </source>
</evidence>
<dbReference type="InterPro" id="IPR035965">
    <property type="entry name" value="PAS-like_dom_sf"/>
</dbReference>
<dbReference type="SMART" id="SM00448">
    <property type="entry name" value="REC"/>
    <property type="match status" value="1"/>
</dbReference>
<dbReference type="SUPFAM" id="SSF47384">
    <property type="entry name" value="Homodimeric domain of signal transducing histidine kinase"/>
    <property type="match status" value="1"/>
</dbReference>
<gene>
    <name evidence="13" type="ORF">M0M42_17305</name>
</gene>
<organism evidence="13 14">
    <name type="scientific">Pseudomonas knackmussii</name>
    <dbReference type="NCBI Taxonomy" id="65741"/>
    <lineage>
        <taxon>Bacteria</taxon>
        <taxon>Pseudomonadati</taxon>
        <taxon>Pseudomonadota</taxon>
        <taxon>Gammaproteobacteria</taxon>
        <taxon>Pseudomonadales</taxon>
        <taxon>Pseudomonadaceae</taxon>
        <taxon>Pseudomonas</taxon>
    </lineage>
</organism>
<evidence type="ECO:0000256" key="6">
    <source>
        <dbReference type="ARBA" id="ARBA00022777"/>
    </source>
</evidence>
<dbReference type="InterPro" id="IPR003661">
    <property type="entry name" value="HisK_dim/P_dom"/>
</dbReference>
<evidence type="ECO:0000259" key="11">
    <source>
        <dbReference type="PROSITE" id="PS50110"/>
    </source>
</evidence>
<keyword evidence="7" id="KW-0067">ATP-binding</keyword>
<dbReference type="PANTHER" id="PTHR43065">
    <property type="entry name" value="SENSOR HISTIDINE KINASE"/>
    <property type="match status" value="1"/>
</dbReference>
<evidence type="ECO:0000256" key="4">
    <source>
        <dbReference type="ARBA" id="ARBA00022679"/>
    </source>
</evidence>
<comment type="catalytic activity">
    <reaction evidence="1">
        <text>ATP + protein L-histidine = ADP + protein N-phospho-L-histidine.</text>
        <dbReference type="EC" id="2.7.13.3"/>
    </reaction>
</comment>
<name>A0ABY4KNK5_9PSED</name>
<accession>A0ABY4KNK5</accession>
<dbReference type="EC" id="2.7.13.3" evidence="2"/>
<evidence type="ECO:0000256" key="8">
    <source>
        <dbReference type="ARBA" id="ARBA00023012"/>
    </source>
</evidence>
<feature type="domain" description="Response regulatory" evidence="11">
    <location>
        <begin position="602"/>
        <end position="713"/>
    </location>
</feature>
<evidence type="ECO:0000256" key="5">
    <source>
        <dbReference type="ARBA" id="ARBA00022741"/>
    </source>
</evidence>
<dbReference type="Pfam" id="PF08448">
    <property type="entry name" value="PAS_4"/>
    <property type="match status" value="2"/>
</dbReference>
<protein>
    <recommendedName>
        <fullName evidence="2">histidine kinase</fullName>
        <ecNumber evidence="2">2.7.13.3</ecNumber>
    </recommendedName>
</protein>
<dbReference type="InterPro" id="IPR001789">
    <property type="entry name" value="Sig_transdc_resp-reg_receiver"/>
</dbReference>
<dbReference type="Pfam" id="PF02518">
    <property type="entry name" value="HATPase_c"/>
    <property type="match status" value="1"/>
</dbReference>
<feature type="domain" description="PAC" evidence="12">
    <location>
        <begin position="88"/>
        <end position="143"/>
    </location>
</feature>
<dbReference type="SUPFAM" id="SSF52172">
    <property type="entry name" value="CheY-like"/>
    <property type="match status" value="1"/>
</dbReference>
<dbReference type="CDD" id="cd00082">
    <property type="entry name" value="HisKA"/>
    <property type="match status" value="1"/>
</dbReference>
<dbReference type="InterPro" id="IPR036890">
    <property type="entry name" value="HATPase_C_sf"/>
</dbReference>
<dbReference type="InterPro" id="IPR003594">
    <property type="entry name" value="HATPase_dom"/>
</dbReference>
<dbReference type="CDD" id="cd00130">
    <property type="entry name" value="PAS"/>
    <property type="match status" value="1"/>
</dbReference>
<evidence type="ECO:0000313" key="14">
    <source>
        <dbReference type="Proteomes" id="UP000831189"/>
    </source>
</evidence>
<dbReference type="EMBL" id="CP096208">
    <property type="protein sequence ID" value="UPQ82139.1"/>
    <property type="molecule type" value="Genomic_DNA"/>
</dbReference>
<evidence type="ECO:0000256" key="3">
    <source>
        <dbReference type="ARBA" id="ARBA00022553"/>
    </source>
</evidence>
<evidence type="ECO:0000256" key="9">
    <source>
        <dbReference type="PROSITE-ProRule" id="PRU00169"/>
    </source>
</evidence>
<dbReference type="InterPro" id="IPR000014">
    <property type="entry name" value="PAS"/>
</dbReference>
<dbReference type="CDD" id="cd00156">
    <property type="entry name" value="REC"/>
    <property type="match status" value="1"/>
</dbReference>
<dbReference type="InterPro" id="IPR004358">
    <property type="entry name" value="Sig_transdc_His_kin-like_C"/>
</dbReference>
<dbReference type="SUPFAM" id="SSF55785">
    <property type="entry name" value="PYP-like sensor domain (PAS domain)"/>
    <property type="match status" value="2"/>
</dbReference>
<dbReference type="Gene3D" id="3.30.565.10">
    <property type="entry name" value="Histidine kinase-like ATPase, C-terminal domain"/>
    <property type="match status" value="1"/>
</dbReference>
<evidence type="ECO:0000256" key="7">
    <source>
        <dbReference type="ARBA" id="ARBA00022840"/>
    </source>
</evidence>
<keyword evidence="14" id="KW-1185">Reference proteome</keyword>
<keyword evidence="6" id="KW-0418">Kinase</keyword>
<dbReference type="Gene3D" id="3.30.450.20">
    <property type="entry name" value="PAS domain"/>
    <property type="match status" value="2"/>
</dbReference>
<dbReference type="SMART" id="SM00388">
    <property type="entry name" value="HisKA"/>
    <property type="match status" value="1"/>
</dbReference>
<dbReference type="InterPro" id="IPR000700">
    <property type="entry name" value="PAS-assoc_C"/>
</dbReference>
<dbReference type="Gene3D" id="3.40.50.2300">
    <property type="match status" value="1"/>
</dbReference>
<dbReference type="PROSITE" id="PS50109">
    <property type="entry name" value="HIS_KIN"/>
    <property type="match status" value="1"/>
</dbReference>
<dbReference type="PANTHER" id="PTHR43065:SF46">
    <property type="entry name" value="C4-DICARBOXYLATE TRANSPORT SENSOR PROTEIN DCTB"/>
    <property type="match status" value="1"/>
</dbReference>
<keyword evidence="4" id="KW-0808">Transferase</keyword>
<sequence length="722" mass="79304">MPQRPPFEALFRISPNAYLLLDRDLTILDANEAYLKLTARALEDIVGLRIHDAFTADPCAPETTHVEELLESFARVLRTGNVDTLPIIRYSIAVSSESGAAYEDRYWSATHTPILDERGDVTAILQHTVDITELQSLKDSLRSVESMGQPLQQIEAAIISRARAVQDEGNQLRQLFAQAPGFVCFLRGPEHVYELVNEAHQQLTGNRPLIGKRLCEGLPELSGQGFIELLDQVYRTGEPYVGKGVRALIQRRPEAGLEEVHVDFVFQPIFGRDERVSGIFVQGSDVTEQYRSQQELRAHREHLEELVRERTHDLLRSESERRVAEAALMQAQKLEAVGKLTGGIAHDFNNMLQIIGGNLQLLRRNLSADETAQRRLESAVGGVEKGARLASQLLAFASRQSLQPQILDMGGLLGQMSELLNGALGRAVQVDVDVQPNLWPVFADVGNVQAAILNLAVNARDAMAGGGTLSVRLRNRTLEAAQLVEQPEAIAGPYVELSVVDEGEGMNPDVLARAFEPFFTTRQDANASGLGLSMVYGFVRQSGGFVVLESEEGKGTSVRVYLPSGASESPRVVDEAITEHEQESSFANTLAETAQEYPGGLKILFVEDDPTLRMLTGEVMEELGHDVSLCESAEAALEQLEQNRFDVLLTDVGLAGMSGIELVRKAKMHDPALSVVIASGYAISARDEGLDDLRTMLKPYDIHQVRSLLEAIQSERSVFGRG</sequence>
<keyword evidence="8" id="KW-0902">Two-component regulatory system</keyword>
<evidence type="ECO:0000256" key="1">
    <source>
        <dbReference type="ARBA" id="ARBA00000085"/>
    </source>
</evidence>
<dbReference type="PROSITE" id="PS50110">
    <property type="entry name" value="RESPONSE_REGULATORY"/>
    <property type="match status" value="1"/>
</dbReference>